<proteinExistence type="predicted"/>
<gene>
    <name evidence="1" type="ORF">MELLADRAFT_64932</name>
</gene>
<sequence>MDLPPEIVNNIIEILDRMAKFESDELEPRKRQGIVVISDSGDKQPYKTYLHRNSPILNTIQSFAMTSREIYQLCRPWLWQVSHLQLTLKTSSRPTTDYSVQKLQFPTRLPAPIDLWTKDILLKQGSLVRSLSLDLSKNCSRPEGSVDRDPFYDNLNINMDYIDEERVSPKNAKDLITRCPNLSKLEISYTLRGDTEDGVQLSAFLLDLVPLISSLKHLRHMSLLNYMGEENAVKLPSELIVGLPLLESLRLTGLTVLLDQGTLGEDSFGYNLSKLRHLSELDLCGIGGISEKWCLYNWAETITHLEIYRCGNLSPISAHRIVHHIAPRLKSLTLSFDQDDGSWAIDPSLNSRLCFSLPYLNHLLLCTRNPNLLGSFQDCKSLHYLEWTYVRLEHCRTLSGFLFRPTWPQLKKLAVYENISLNEEARDPRDQEIEDELVSLEKYCEQANIKAKIHRRWL</sequence>
<name>F4RTB8_MELLP</name>
<dbReference type="VEuPathDB" id="FungiDB:MELLADRAFT_64932"/>
<evidence type="ECO:0000313" key="1">
    <source>
        <dbReference type="EMBL" id="EGG04373.1"/>
    </source>
</evidence>
<dbReference type="AlphaFoldDB" id="F4RTB8"/>
<dbReference type="Proteomes" id="UP000001072">
    <property type="component" value="Unassembled WGS sequence"/>
</dbReference>
<organism evidence="2">
    <name type="scientific">Melampsora larici-populina (strain 98AG31 / pathotype 3-4-7)</name>
    <name type="common">Poplar leaf rust fungus</name>
    <dbReference type="NCBI Taxonomy" id="747676"/>
    <lineage>
        <taxon>Eukaryota</taxon>
        <taxon>Fungi</taxon>
        <taxon>Dikarya</taxon>
        <taxon>Basidiomycota</taxon>
        <taxon>Pucciniomycotina</taxon>
        <taxon>Pucciniomycetes</taxon>
        <taxon>Pucciniales</taxon>
        <taxon>Melampsoraceae</taxon>
        <taxon>Melampsora</taxon>
    </lineage>
</organism>
<dbReference type="Gene3D" id="3.80.10.10">
    <property type="entry name" value="Ribonuclease Inhibitor"/>
    <property type="match status" value="1"/>
</dbReference>
<dbReference type="GeneID" id="18930341"/>
<dbReference type="EMBL" id="GL883119">
    <property type="protein sequence ID" value="EGG04373.1"/>
    <property type="molecule type" value="Genomic_DNA"/>
</dbReference>
<dbReference type="RefSeq" id="XP_007412502.1">
    <property type="nucleotide sequence ID" value="XM_007412440.1"/>
</dbReference>
<protein>
    <recommendedName>
        <fullName evidence="3">F-box domain-containing protein</fullName>
    </recommendedName>
</protein>
<dbReference type="KEGG" id="mlr:MELLADRAFT_64932"/>
<accession>F4RTB8</accession>
<dbReference type="InterPro" id="IPR032675">
    <property type="entry name" value="LRR_dom_sf"/>
</dbReference>
<dbReference type="SUPFAM" id="SSF52047">
    <property type="entry name" value="RNI-like"/>
    <property type="match status" value="1"/>
</dbReference>
<dbReference type="HOGENOM" id="CLU_038719_0_0_1"/>
<reference evidence="2" key="1">
    <citation type="journal article" date="2011" name="Proc. Natl. Acad. Sci. U.S.A.">
        <title>Obligate biotrophy features unraveled by the genomic analysis of rust fungi.</title>
        <authorList>
            <person name="Duplessis S."/>
            <person name="Cuomo C.A."/>
            <person name="Lin Y.-C."/>
            <person name="Aerts A."/>
            <person name="Tisserant E."/>
            <person name="Veneault-Fourrey C."/>
            <person name="Joly D.L."/>
            <person name="Hacquard S."/>
            <person name="Amselem J."/>
            <person name="Cantarel B.L."/>
            <person name="Chiu R."/>
            <person name="Coutinho P.M."/>
            <person name="Feau N."/>
            <person name="Field M."/>
            <person name="Frey P."/>
            <person name="Gelhaye E."/>
            <person name="Goldberg J."/>
            <person name="Grabherr M.G."/>
            <person name="Kodira C.D."/>
            <person name="Kohler A."/>
            <person name="Kuees U."/>
            <person name="Lindquist E.A."/>
            <person name="Lucas S.M."/>
            <person name="Mago R."/>
            <person name="Mauceli E."/>
            <person name="Morin E."/>
            <person name="Murat C."/>
            <person name="Pangilinan J.L."/>
            <person name="Park R."/>
            <person name="Pearson M."/>
            <person name="Quesneville H."/>
            <person name="Rouhier N."/>
            <person name="Sakthikumar S."/>
            <person name="Salamov A.A."/>
            <person name="Schmutz J."/>
            <person name="Selles B."/>
            <person name="Shapiro H."/>
            <person name="Tanguay P."/>
            <person name="Tuskan G.A."/>
            <person name="Henrissat B."/>
            <person name="Van de Peer Y."/>
            <person name="Rouze P."/>
            <person name="Ellis J.G."/>
            <person name="Dodds P.N."/>
            <person name="Schein J.E."/>
            <person name="Zhong S."/>
            <person name="Hamelin R.C."/>
            <person name="Grigoriev I.V."/>
            <person name="Szabo L.J."/>
            <person name="Martin F."/>
        </authorList>
    </citation>
    <scope>NUCLEOTIDE SEQUENCE [LARGE SCALE GENOMIC DNA]</scope>
    <source>
        <strain evidence="2">98AG31 / pathotype 3-4-7</strain>
    </source>
</reference>
<dbReference type="InParanoid" id="F4RTB8"/>
<evidence type="ECO:0000313" key="2">
    <source>
        <dbReference type="Proteomes" id="UP000001072"/>
    </source>
</evidence>
<keyword evidence="2" id="KW-1185">Reference proteome</keyword>
<evidence type="ECO:0008006" key="3">
    <source>
        <dbReference type="Google" id="ProtNLM"/>
    </source>
</evidence>